<organism evidence="1">
    <name type="scientific">bioreactor metagenome</name>
    <dbReference type="NCBI Taxonomy" id="1076179"/>
    <lineage>
        <taxon>unclassified sequences</taxon>
        <taxon>metagenomes</taxon>
        <taxon>ecological metagenomes</taxon>
    </lineage>
</organism>
<evidence type="ECO:0000313" key="1">
    <source>
        <dbReference type="EMBL" id="MPN57124.1"/>
    </source>
</evidence>
<proteinExistence type="predicted"/>
<dbReference type="EMBL" id="VSSQ01128295">
    <property type="protein sequence ID" value="MPN57124.1"/>
    <property type="molecule type" value="Genomic_DNA"/>
</dbReference>
<gene>
    <name evidence="1" type="ORF">SDC9_204818</name>
</gene>
<name>A0A645J9G9_9ZZZZ</name>
<accession>A0A645J9G9</accession>
<protein>
    <submittedName>
        <fullName evidence="1">Uncharacterized protein</fullName>
    </submittedName>
</protein>
<comment type="caution">
    <text evidence="1">The sequence shown here is derived from an EMBL/GenBank/DDBJ whole genome shotgun (WGS) entry which is preliminary data.</text>
</comment>
<sequence length="103" mass="11119">MISLGEDLRTGLGCQRRALVVRGFPGCRAISIERQLQQAGSITSQRPGCRVFRHGLVVDNVPELVVIATHGRIAIAHIAVLVCVAMHHDFAAAVVMQFDFGDA</sequence>
<reference evidence="1" key="1">
    <citation type="submission" date="2019-08" db="EMBL/GenBank/DDBJ databases">
        <authorList>
            <person name="Kucharzyk K."/>
            <person name="Murdoch R.W."/>
            <person name="Higgins S."/>
            <person name="Loffler F."/>
        </authorList>
    </citation>
    <scope>NUCLEOTIDE SEQUENCE</scope>
</reference>
<dbReference type="AlphaFoldDB" id="A0A645J9G9"/>